<dbReference type="Proteomes" id="UP000008311">
    <property type="component" value="Unassembled WGS sequence"/>
</dbReference>
<evidence type="ECO:0000313" key="2">
    <source>
        <dbReference type="EMBL" id="EEF23884.1"/>
    </source>
</evidence>
<organism evidence="2 3">
    <name type="scientific">Ricinus communis</name>
    <name type="common">Castor bean</name>
    <dbReference type="NCBI Taxonomy" id="3988"/>
    <lineage>
        <taxon>Eukaryota</taxon>
        <taxon>Viridiplantae</taxon>
        <taxon>Streptophyta</taxon>
        <taxon>Embryophyta</taxon>
        <taxon>Tracheophyta</taxon>
        <taxon>Spermatophyta</taxon>
        <taxon>Magnoliopsida</taxon>
        <taxon>eudicotyledons</taxon>
        <taxon>Gunneridae</taxon>
        <taxon>Pentapetalae</taxon>
        <taxon>rosids</taxon>
        <taxon>fabids</taxon>
        <taxon>Malpighiales</taxon>
        <taxon>Euphorbiaceae</taxon>
        <taxon>Acalyphoideae</taxon>
        <taxon>Acalypheae</taxon>
        <taxon>Ricinus</taxon>
    </lineage>
</organism>
<sequence length="124" mass="13952">MRLKGGLTQPDPERSYTSKRQDGRFLEAQRSYLLSIDDSKPLRSLSPDVVPHLTNGPLRAPPGRMEAPDSWPVATACVSRSAGLQSERSFLATFPVDINHRRDHRSLTYHLIFTRDPLSVDLDP</sequence>
<evidence type="ECO:0000256" key="1">
    <source>
        <dbReference type="SAM" id="MobiDB-lite"/>
    </source>
</evidence>
<accession>B9TJT0</accession>
<name>B9TJT0_RICCO</name>
<feature type="region of interest" description="Disordered" evidence="1">
    <location>
        <begin position="44"/>
        <end position="66"/>
    </location>
</feature>
<dbReference type="InParanoid" id="B9TJT0"/>
<reference evidence="3" key="1">
    <citation type="journal article" date="2010" name="Nat. Biotechnol.">
        <title>Draft genome sequence of the oilseed species Ricinus communis.</title>
        <authorList>
            <person name="Chan A.P."/>
            <person name="Crabtree J."/>
            <person name="Zhao Q."/>
            <person name="Lorenzi H."/>
            <person name="Orvis J."/>
            <person name="Puiu D."/>
            <person name="Melake-Berhan A."/>
            <person name="Jones K.M."/>
            <person name="Redman J."/>
            <person name="Chen G."/>
            <person name="Cahoon E.B."/>
            <person name="Gedil M."/>
            <person name="Stanke M."/>
            <person name="Haas B.J."/>
            <person name="Wortman J.R."/>
            <person name="Fraser-Liggett C.M."/>
            <person name="Ravel J."/>
            <person name="Rabinowicz P.D."/>
        </authorList>
    </citation>
    <scope>NUCLEOTIDE SEQUENCE [LARGE SCALE GENOMIC DNA]</scope>
    <source>
        <strain evidence="3">cv. Hale</strain>
    </source>
</reference>
<feature type="region of interest" description="Disordered" evidence="1">
    <location>
        <begin position="1"/>
        <end position="22"/>
    </location>
</feature>
<dbReference type="EMBL" id="EQ984326">
    <property type="protein sequence ID" value="EEF23884.1"/>
    <property type="molecule type" value="Genomic_DNA"/>
</dbReference>
<protein>
    <submittedName>
        <fullName evidence="2">Uncharacterized protein</fullName>
    </submittedName>
</protein>
<gene>
    <name evidence="2" type="ORF">RCOM_1904350</name>
</gene>
<feature type="non-terminal residue" evidence="2">
    <location>
        <position position="124"/>
    </location>
</feature>
<evidence type="ECO:0000313" key="3">
    <source>
        <dbReference type="Proteomes" id="UP000008311"/>
    </source>
</evidence>
<proteinExistence type="predicted"/>
<keyword evidence="3" id="KW-1185">Reference proteome</keyword>
<feature type="compositionally biased region" description="Basic and acidic residues" evidence="1">
    <location>
        <begin position="11"/>
        <end position="22"/>
    </location>
</feature>
<dbReference type="AlphaFoldDB" id="B9TJT0"/>